<feature type="transmembrane region" description="Helical" evidence="7">
    <location>
        <begin position="424"/>
        <end position="448"/>
    </location>
</feature>
<evidence type="ECO:0000313" key="9">
    <source>
        <dbReference type="Proteomes" id="UP000247746"/>
    </source>
</evidence>
<feature type="transmembrane region" description="Helical" evidence="7">
    <location>
        <begin position="301"/>
        <end position="324"/>
    </location>
</feature>
<dbReference type="PANTHER" id="PTHR42718">
    <property type="entry name" value="MAJOR FACILITATOR SUPERFAMILY MULTIDRUG TRANSPORTER MFSC"/>
    <property type="match status" value="1"/>
</dbReference>
<feature type="transmembrane region" description="Helical" evidence="7">
    <location>
        <begin position="336"/>
        <end position="355"/>
    </location>
</feature>
<feature type="transmembrane region" description="Helical" evidence="7">
    <location>
        <begin position="263"/>
        <end position="281"/>
    </location>
</feature>
<feature type="transmembrane region" description="Helical" evidence="7">
    <location>
        <begin position="30"/>
        <end position="49"/>
    </location>
</feature>
<sequence>MSTEYQFKPHEQPMMVGSPANPDHPARRKVFYLIIGIIIGVTASFQNGLLVANLTQIQGDLSLTPMEGGWISVAYNMTNACITVLLYKIRQQFGMALFSKITLFFLLLATSMQWFVSSGLMTAADGMWLDPYYLEIIARGLSGMVASGMTILGLFYCLQGMPTVKRTSGLILGFGLVQFGIPLSRIISPYLTIDGQLESLFLFQFGLALICFGLINILELPPGNTEKVFEKLDFLSFGFFASGLAALSVVLVQGRILWWTTPWLIYPLIIAIVGISIALWIETHRKNPMLQVRWMRSRNIIAFMITGAIMRILLSEQNVGAAGLLANLGYGGDQLITFYAVILAASVLALVISIFSTNPIDLRRPVIFAVALIALGSWMDTSVSINSAPYMFYISQFLIAFAAVYFMGPLVFEGFLRAIASGPAYIISFSVIFGISQTVGGLAGAAAIQAFTTVRTQVYYADMVSSLNFGDPELVGQIAAARSTISTQMTDATQTNTAAVLQVLQGIQRQATVSAYGDLFFIMALLSTGATVILLLNYFYYRYHKRNPLAKELAVIAKMREPK</sequence>
<feature type="transmembrane region" description="Helical" evidence="7">
    <location>
        <begin position="519"/>
        <end position="541"/>
    </location>
</feature>
<feature type="transmembrane region" description="Helical" evidence="7">
    <location>
        <begin position="69"/>
        <end position="87"/>
    </location>
</feature>
<evidence type="ECO:0008006" key="10">
    <source>
        <dbReference type="Google" id="ProtNLM"/>
    </source>
</evidence>
<dbReference type="PANTHER" id="PTHR42718:SF9">
    <property type="entry name" value="MAJOR FACILITATOR SUPERFAMILY MULTIDRUG TRANSPORTER MFSC"/>
    <property type="match status" value="1"/>
</dbReference>
<comment type="subcellular location">
    <subcellularLocation>
        <location evidence="1">Membrane</location>
        <topology evidence="1">Multi-pass membrane protein</topology>
    </subcellularLocation>
</comment>
<organism evidence="8 9">
    <name type="scientific">Psychrobacter fozii</name>
    <dbReference type="NCBI Taxonomy" id="198480"/>
    <lineage>
        <taxon>Bacteria</taxon>
        <taxon>Pseudomonadati</taxon>
        <taxon>Pseudomonadota</taxon>
        <taxon>Gammaproteobacteria</taxon>
        <taxon>Moraxellales</taxon>
        <taxon>Moraxellaceae</taxon>
        <taxon>Psychrobacter</taxon>
    </lineage>
</organism>
<name>A0A2V4VHD8_9GAMM</name>
<dbReference type="EMBL" id="QJSU01000008">
    <property type="protein sequence ID" value="PYE38225.1"/>
    <property type="molecule type" value="Genomic_DNA"/>
</dbReference>
<keyword evidence="9" id="KW-1185">Reference proteome</keyword>
<feature type="transmembrane region" description="Helical" evidence="7">
    <location>
        <begin position="232"/>
        <end position="251"/>
    </location>
</feature>
<dbReference type="InterPro" id="IPR036259">
    <property type="entry name" value="MFS_trans_sf"/>
</dbReference>
<dbReference type="OrthoDB" id="5314453at2"/>
<dbReference type="RefSeq" id="WP_110923734.1">
    <property type="nucleotide sequence ID" value="NZ_QJSU01000008.1"/>
</dbReference>
<keyword evidence="2" id="KW-0813">Transport</keyword>
<reference evidence="8 9" key="1">
    <citation type="submission" date="2018-06" db="EMBL/GenBank/DDBJ databases">
        <title>Genomic Encyclopedia of Type Strains, Phase III (KMG-III): the genomes of soil and plant-associated and newly described type strains.</title>
        <authorList>
            <person name="Whitman W."/>
        </authorList>
    </citation>
    <scope>NUCLEOTIDE SEQUENCE [LARGE SCALE GENOMIC DNA]</scope>
    <source>
        <strain evidence="8 9">CECT 5889</strain>
    </source>
</reference>
<gene>
    <name evidence="8" type="ORF">DFP82_10820</name>
</gene>
<evidence type="ECO:0000256" key="6">
    <source>
        <dbReference type="SAM" id="MobiDB-lite"/>
    </source>
</evidence>
<evidence type="ECO:0000313" key="8">
    <source>
        <dbReference type="EMBL" id="PYE38225.1"/>
    </source>
</evidence>
<feature type="transmembrane region" description="Helical" evidence="7">
    <location>
        <begin position="391"/>
        <end position="412"/>
    </location>
</feature>
<evidence type="ECO:0000256" key="2">
    <source>
        <dbReference type="ARBA" id="ARBA00022448"/>
    </source>
</evidence>
<dbReference type="AlphaFoldDB" id="A0A2V4VHD8"/>
<comment type="caution">
    <text evidence="8">The sequence shown here is derived from an EMBL/GenBank/DDBJ whole genome shotgun (WGS) entry which is preliminary data.</text>
</comment>
<dbReference type="GO" id="GO:0016020">
    <property type="term" value="C:membrane"/>
    <property type="evidence" value="ECO:0007669"/>
    <property type="project" value="UniProtKB-SubCell"/>
</dbReference>
<keyword evidence="4 7" id="KW-1133">Transmembrane helix</keyword>
<dbReference type="Proteomes" id="UP000247746">
    <property type="component" value="Unassembled WGS sequence"/>
</dbReference>
<feature type="transmembrane region" description="Helical" evidence="7">
    <location>
        <begin position="200"/>
        <end position="220"/>
    </location>
</feature>
<keyword evidence="5 7" id="KW-0472">Membrane</keyword>
<feature type="transmembrane region" description="Helical" evidence="7">
    <location>
        <begin position="362"/>
        <end position="379"/>
    </location>
</feature>
<protein>
    <recommendedName>
        <fullName evidence="10">MFS transporter</fullName>
    </recommendedName>
</protein>
<evidence type="ECO:0000256" key="5">
    <source>
        <dbReference type="ARBA" id="ARBA00023136"/>
    </source>
</evidence>
<evidence type="ECO:0000256" key="7">
    <source>
        <dbReference type="SAM" id="Phobius"/>
    </source>
</evidence>
<feature type="transmembrane region" description="Helical" evidence="7">
    <location>
        <begin position="170"/>
        <end position="188"/>
    </location>
</feature>
<feature type="transmembrane region" description="Helical" evidence="7">
    <location>
        <begin position="94"/>
        <end position="116"/>
    </location>
</feature>
<proteinExistence type="predicted"/>
<dbReference type="SUPFAM" id="SSF103473">
    <property type="entry name" value="MFS general substrate transporter"/>
    <property type="match status" value="1"/>
</dbReference>
<feature type="transmembrane region" description="Helical" evidence="7">
    <location>
        <begin position="136"/>
        <end position="158"/>
    </location>
</feature>
<accession>A0A2V4VHD8</accession>
<evidence type="ECO:0000256" key="4">
    <source>
        <dbReference type="ARBA" id="ARBA00022989"/>
    </source>
</evidence>
<feature type="region of interest" description="Disordered" evidence="6">
    <location>
        <begin position="1"/>
        <end position="21"/>
    </location>
</feature>
<keyword evidence="3 7" id="KW-0812">Transmembrane</keyword>
<evidence type="ECO:0000256" key="3">
    <source>
        <dbReference type="ARBA" id="ARBA00022692"/>
    </source>
</evidence>
<evidence type="ECO:0000256" key="1">
    <source>
        <dbReference type="ARBA" id="ARBA00004141"/>
    </source>
</evidence>